<comment type="function">
    <text evidence="2">Functions as a ribosomal silencing factor. Interacts with ribosomal protein uL14 (rplN), blocking formation of intersubunit bridge B8. Prevents association of the 30S and 50S ribosomal subunits and the formation of functional ribosomes, thus repressing translation.</text>
</comment>
<protein>
    <recommendedName>
        <fullName evidence="2">Ribosomal silencing factor RsfS</fullName>
    </recommendedName>
</protein>
<dbReference type="OrthoDB" id="9793681at2"/>
<proteinExistence type="inferred from homology"/>
<keyword evidence="2" id="KW-0810">Translation regulation</keyword>
<dbReference type="PANTHER" id="PTHR21043">
    <property type="entry name" value="IOJAP SUPERFAMILY ORTHOLOG"/>
    <property type="match status" value="1"/>
</dbReference>
<dbReference type="GO" id="GO:0043023">
    <property type="term" value="F:ribosomal large subunit binding"/>
    <property type="evidence" value="ECO:0007669"/>
    <property type="project" value="TreeGrafter"/>
</dbReference>
<comment type="similarity">
    <text evidence="1 2">Belongs to the Iojap/RsfS family.</text>
</comment>
<dbReference type="PANTHER" id="PTHR21043:SF0">
    <property type="entry name" value="MITOCHONDRIAL ASSEMBLY OF RIBOSOMAL LARGE SUBUNIT PROTEIN 1"/>
    <property type="match status" value="1"/>
</dbReference>
<dbReference type="NCBIfam" id="TIGR00090">
    <property type="entry name" value="rsfS_iojap_ybeB"/>
    <property type="match status" value="1"/>
</dbReference>
<dbReference type="InterPro" id="IPR004394">
    <property type="entry name" value="Iojap/RsfS/C7orf30"/>
</dbReference>
<dbReference type="GO" id="GO:0042256">
    <property type="term" value="P:cytosolic ribosome assembly"/>
    <property type="evidence" value="ECO:0007669"/>
    <property type="project" value="UniProtKB-UniRule"/>
</dbReference>
<dbReference type="Gene3D" id="3.30.460.10">
    <property type="entry name" value="Beta Polymerase, domain 2"/>
    <property type="match status" value="1"/>
</dbReference>
<dbReference type="GO" id="GO:0090071">
    <property type="term" value="P:negative regulation of ribosome biogenesis"/>
    <property type="evidence" value="ECO:0007669"/>
    <property type="project" value="UniProtKB-UniRule"/>
</dbReference>
<reference evidence="4 5" key="1">
    <citation type="submission" date="2015-10" db="EMBL/GenBank/DDBJ databases">
        <title>Transcriptomic analysis of a linuron degrading triple-species bacterial consortium.</title>
        <authorList>
            <person name="Albers P."/>
        </authorList>
    </citation>
    <scope>NUCLEOTIDE SEQUENCE [LARGE SCALE GENOMIC DNA]</scope>
    <source>
        <strain evidence="4 5">WDL6</strain>
    </source>
</reference>
<dbReference type="SUPFAM" id="SSF81301">
    <property type="entry name" value="Nucleotidyltransferase"/>
    <property type="match status" value="1"/>
</dbReference>
<feature type="region of interest" description="Disordered" evidence="3">
    <location>
        <begin position="1"/>
        <end position="21"/>
    </location>
</feature>
<sequence length="137" mass="15081">MRTALEGAHSGPPHADPLPDGRDAADLLKQIVFWLDEAKAENIVTIDLAGKSSIGDFMVVATGGSDRHVSAISEQLSRKLKEGGSASVRTEGRQTSDWVLVDTGDIIVHIFRQEVREFYNLEKMWSADRPEEPKTAH</sequence>
<accession>A0A109BBP7</accession>
<evidence type="ECO:0000256" key="2">
    <source>
        <dbReference type="HAMAP-Rule" id="MF_01477"/>
    </source>
</evidence>
<dbReference type="RefSeq" id="WP_068463289.1">
    <property type="nucleotide sequence ID" value="NZ_JAEFBX010000001.1"/>
</dbReference>
<evidence type="ECO:0000313" key="5">
    <source>
        <dbReference type="Proteomes" id="UP000059074"/>
    </source>
</evidence>
<comment type="subunit">
    <text evidence="2">Interacts with ribosomal protein uL14 (rplN).</text>
</comment>
<comment type="subcellular location">
    <subcellularLocation>
        <location evidence="2">Cytoplasm</location>
    </subcellularLocation>
</comment>
<dbReference type="HAMAP" id="MF_01477">
    <property type="entry name" value="Iojap_RsfS"/>
    <property type="match status" value="1"/>
</dbReference>
<evidence type="ECO:0000256" key="3">
    <source>
        <dbReference type="SAM" id="MobiDB-lite"/>
    </source>
</evidence>
<dbReference type="GO" id="GO:0005737">
    <property type="term" value="C:cytoplasm"/>
    <property type="evidence" value="ECO:0007669"/>
    <property type="project" value="UniProtKB-SubCell"/>
</dbReference>
<dbReference type="Pfam" id="PF02410">
    <property type="entry name" value="RsfS"/>
    <property type="match status" value="1"/>
</dbReference>
<organism evidence="4 5">
    <name type="scientific">Hyphomicrobium sulfonivorans</name>
    <dbReference type="NCBI Taxonomy" id="121290"/>
    <lineage>
        <taxon>Bacteria</taxon>
        <taxon>Pseudomonadati</taxon>
        <taxon>Pseudomonadota</taxon>
        <taxon>Alphaproteobacteria</taxon>
        <taxon>Hyphomicrobiales</taxon>
        <taxon>Hyphomicrobiaceae</taxon>
        <taxon>Hyphomicrobium</taxon>
    </lineage>
</organism>
<name>A0A109BBP7_HYPSL</name>
<dbReference type="GO" id="GO:0017148">
    <property type="term" value="P:negative regulation of translation"/>
    <property type="evidence" value="ECO:0007669"/>
    <property type="project" value="UniProtKB-UniRule"/>
</dbReference>
<dbReference type="STRING" id="121290.APY04_2690"/>
<keyword evidence="5" id="KW-1185">Reference proteome</keyword>
<evidence type="ECO:0000256" key="1">
    <source>
        <dbReference type="ARBA" id="ARBA00010574"/>
    </source>
</evidence>
<evidence type="ECO:0000313" key="4">
    <source>
        <dbReference type="EMBL" id="KWT65843.1"/>
    </source>
</evidence>
<dbReference type="EMBL" id="LMTR01000075">
    <property type="protein sequence ID" value="KWT65843.1"/>
    <property type="molecule type" value="Genomic_DNA"/>
</dbReference>
<comment type="caution">
    <text evidence="4">The sequence shown here is derived from an EMBL/GenBank/DDBJ whole genome shotgun (WGS) entry which is preliminary data.</text>
</comment>
<dbReference type="AlphaFoldDB" id="A0A109BBP7"/>
<dbReference type="Proteomes" id="UP000059074">
    <property type="component" value="Unassembled WGS sequence"/>
</dbReference>
<keyword evidence="2" id="KW-0678">Repressor</keyword>
<dbReference type="PATRIC" id="fig|121290.4.peg.2003"/>
<dbReference type="InterPro" id="IPR043519">
    <property type="entry name" value="NT_sf"/>
</dbReference>
<gene>
    <name evidence="2" type="primary">rsfS</name>
    <name evidence="4" type="ORF">APY04_2690</name>
</gene>
<keyword evidence="2" id="KW-0963">Cytoplasm</keyword>